<dbReference type="RefSeq" id="WP_059262963.1">
    <property type="nucleotide sequence ID" value="NZ_KQ948354.1"/>
</dbReference>
<sequence length="268" mass="29110">MPELTMPELTMPEPVNPEPAGGTPVSASGADEVEIWRIPLDSWPDPEGYPPELEDILDDAEKERARRGTEPGMRRRFVIAHAALRIILGERLGRAPESVRLTRGRWGKPRLAQGDGPHFSLSHSGELALLALAPRPVGVDVERPRAGLDPARLAERFFPAEESAWVARDGRRAFARLWTRKEACVKAAGGRLAQGMALPVGRFSGQAAVRDPTGSLPGTWRVQDVPLTGAYAGAVALLGDGPFSVSLRMWYHIPPEQSGSVWNTLGVK</sequence>
<comment type="similarity">
    <text evidence="1">Belongs to the P-Pant transferase superfamily. Gsp/Sfp/HetI/AcpT family.</text>
</comment>
<dbReference type="PANTHER" id="PTHR12215:SF10">
    <property type="entry name" value="L-AMINOADIPATE-SEMIALDEHYDE DEHYDROGENASE-PHOSPHOPANTETHEINYL TRANSFERASE"/>
    <property type="match status" value="1"/>
</dbReference>
<keyword evidence="6" id="KW-1185">Reference proteome</keyword>
<dbReference type="GO" id="GO:0005829">
    <property type="term" value="C:cytosol"/>
    <property type="evidence" value="ECO:0007669"/>
    <property type="project" value="TreeGrafter"/>
</dbReference>
<keyword evidence="2 5" id="KW-0808">Transferase</keyword>
<dbReference type="AlphaFoldDB" id="A0A101QI95"/>
<evidence type="ECO:0000259" key="4">
    <source>
        <dbReference type="Pfam" id="PF01648"/>
    </source>
</evidence>
<evidence type="ECO:0000313" key="6">
    <source>
        <dbReference type="Proteomes" id="UP000053398"/>
    </source>
</evidence>
<feature type="region of interest" description="Disordered" evidence="3">
    <location>
        <begin position="1"/>
        <end position="29"/>
    </location>
</feature>
<dbReference type="GO" id="GO:0019878">
    <property type="term" value="P:lysine biosynthetic process via aminoadipic acid"/>
    <property type="evidence" value="ECO:0007669"/>
    <property type="project" value="TreeGrafter"/>
</dbReference>
<dbReference type="GO" id="GO:0008897">
    <property type="term" value="F:holo-[acyl-carrier-protein] synthase activity"/>
    <property type="evidence" value="ECO:0007669"/>
    <property type="project" value="InterPro"/>
</dbReference>
<proteinExistence type="inferred from homology"/>
<dbReference type="InterPro" id="IPR037143">
    <property type="entry name" value="4-PPantetheinyl_Trfase_dom_sf"/>
</dbReference>
<dbReference type="InterPro" id="IPR008278">
    <property type="entry name" value="4-PPantetheinyl_Trfase_dom"/>
</dbReference>
<name>A0A101QI95_STRCK</name>
<dbReference type="Pfam" id="PF01648">
    <property type="entry name" value="ACPS"/>
    <property type="match status" value="1"/>
</dbReference>
<dbReference type="Gene3D" id="3.90.470.20">
    <property type="entry name" value="4'-phosphopantetheinyl transferase domain"/>
    <property type="match status" value="2"/>
</dbReference>
<accession>A0A101QI95</accession>
<evidence type="ECO:0000256" key="2">
    <source>
        <dbReference type="ARBA" id="ARBA00022679"/>
    </source>
</evidence>
<dbReference type="Proteomes" id="UP000053398">
    <property type="component" value="Unassembled WGS sequence"/>
</dbReference>
<evidence type="ECO:0000313" key="5">
    <source>
        <dbReference type="EMBL" id="KUN30395.1"/>
    </source>
</evidence>
<dbReference type="EMBL" id="LMWP01000012">
    <property type="protein sequence ID" value="KUN30395.1"/>
    <property type="molecule type" value="Genomic_DNA"/>
</dbReference>
<comment type="caution">
    <text evidence="5">The sequence shown here is derived from an EMBL/GenBank/DDBJ whole genome shotgun (WGS) entry which is preliminary data.</text>
</comment>
<dbReference type="InterPro" id="IPR050559">
    <property type="entry name" value="P-Pant_transferase_sf"/>
</dbReference>
<feature type="domain" description="4'-phosphopantetheinyl transferase" evidence="4">
    <location>
        <begin position="136"/>
        <end position="197"/>
    </location>
</feature>
<evidence type="ECO:0000256" key="1">
    <source>
        <dbReference type="ARBA" id="ARBA00010990"/>
    </source>
</evidence>
<reference evidence="5 6" key="1">
    <citation type="submission" date="2015-10" db="EMBL/GenBank/DDBJ databases">
        <title>Draft genome sequence of Streptomyces corchorusii DSM 40340, type strain for the species Streptomyces corchorusii.</title>
        <authorList>
            <person name="Ruckert C."/>
            <person name="Winkler A."/>
            <person name="Kalinowski J."/>
            <person name="Kampfer P."/>
            <person name="Glaeser S."/>
        </authorList>
    </citation>
    <scope>NUCLEOTIDE SEQUENCE [LARGE SCALE GENOMIC DNA]</scope>
    <source>
        <strain evidence="5 6">DSM 40340</strain>
    </source>
</reference>
<protein>
    <submittedName>
        <fullName evidence="5">4-phosphopantetheinyl transferase</fullName>
    </submittedName>
</protein>
<organism evidence="5 6">
    <name type="scientific">Streptomyces corchorusii</name>
    <name type="common">Streptomyces chibaensis</name>
    <dbReference type="NCBI Taxonomy" id="1903"/>
    <lineage>
        <taxon>Bacteria</taxon>
        <taxon>Bacillati</taxon>
        <taxon>Actinomycetota</taxon>
        <taxon>Actinomycetes</taxon>
        <taxon>Kitasatosporales</taxon>
        <taxon>Streptomycetaceae</taxon>
        <taxon>Streptomyces</taxon>
    </lineage>
</organism>
<dbReference type="SUPFAM" id="SSF56214">
    <property type="entry name" value="4'-phosphopantetheinyl transferase"/>
    <property type="match status" value="2"/>
</dbReference>
<evidence type="ECO:0000256" key="3">
    <source>
        <dbReference type="SAM" id="MobiDB-lite"/>
    </source>
</evidence>
<dbReference type="GO" id="GO:0000287">
    <property type="term" value="F:magnesium ion binding"/>
    <property type="evidence" value="ECO:0007669"/>
    <property type="project" value="InterPro"/>
</dbReference>
<dbReference type="PANTHER" id="PTHR12215">
    <property type="entry name" value="PHOSPHOPANTETHEINE TRANSFERASE"/>
    <property type="match status" value="1"/>
</dbReference>
<gene>
    <name evidence="5" type="ORF">AQJ11_11540</name>
</gene>